<name>A0A0L7L0L0_OPEBR</name>
<evidence type="ECO:0000256" key="5">
    <source>
        <dbReference type="PIRSR" id="PIRSR601834-1"/>
    </source>
</evidence>
<dbReference type="Pfam" id="PF00175">
    <property type="entry name" value="NAD_binding_1"/>
    <property type="match status" value="1"/>
</dbReference>
<dbReference type="GO" id="GO:0016491">
    <property type="term" value="F:oxidoreductase activity"/>
    <property type="evidence" value="ECO:0007669"/>
    <property type="project" value="UniProtKB-KW"/>
</dbReference>
<keyword evidence="3 5" id="KW-0274">FAD</keyword>
<dbReference type="Gene3D" id="2.40.30.10">
    <property type="entry name" value="Translation factors"/>
    <property type="match status" value="1"/>
</dbReference>
<dbReference type="CDD" id="cd06183">
    <property type="entry name" value="cyt_b5_reduct_like"/>
    <property type="match status" value="1"/>
</dbReference>
<feature type="binding site" evidence="5">
    <location>
        <position position="206"/>
    </location>
    <ligand>
        <name>FAD</name>
        <dbReference type="ChEBI" id="CHEBI:57692"/>
    </ligand>
</feature>
<evidence type="ECO:0000259" key="7">
    <source>
        <dbReference type="Pfam" id="PF00970"/>
    </source>
</evidence>
<evidence type="ECO:0000313" key="8">
    <source>
        <dbReference type="EMBL" id="KOB68950.1"/>
    </source>
</evidence>
<evidence type="ECO:0000256" key="1">
    <source>
        <dbReference type="ARBA" id="ARBA00001974"/>
    </source>
</evidence>
<dbReference type="GO" id="GO:0071949">
    <property type="term" value="F:FAD binding"/>
    <property type="evidence" value="ECO:0007669"/>
    <property type="project" value="TreeGrafter"/>
</dbReference>
<evidence type="ECO:0000256" key="2">
    <source>
        <dbReference type="ARBA" id="ARBA00022630"/>
    </source>
</evidence>
<organism evidence="8 9">
    <name type="scientific">Operophtera brumata</name>
    <name type="common">Winter moth</name>
    <name type="synonym">Phalaena brumata</name>
    <dbReference type="NCBI Taxonomy" id="104452"/>
    <lineage>
        <taxon>Eukaryota</taxon>
        <taxon>Metazoa</taxon>
        <taxon>Ecdysozoa</taxon>
        <taxon>Arthropoda</taxon>
        <taxon>Hexapoda</taxon>
        <taxon>Insecta</taxon>
        <taxon>Pterygota</taxon>
        <taxon>Neoptera</taxon>
        <taxon>Endopterygota</taxon>
        <taxon>Lepidoptera</taxon>
        <taxon>Glossata</taxon>
        <taxon>Ditrysia</taxon>
        <taxon>Geometroidea</taxon>
        <taxon>Geometridae</taxon>
        <taxon>Larentiinae</taxon>
        <taxon>Operophtera</taxon>
    </lineage>
</organism>
<dbReference type="InterPro" id="IPR001433">
    <property type="entry name" value="OxRdtase_FAD/NAD-bd"/>
</dbReference>
<dbReference type="Gene3D" id="3.40.50.80">
    <property type="entry name" value="Nucleotide-binding domain of ferredoxin-NADP reductase (FNR) module"/>
    <property type="match status" value="2"/>
</dbReference>
<dbReference type="STRING" id="104452.A0A0L7L0L0"/>
<feature type="domain" description="Oxidoreductase FAD/NAD(P)-binding" evidence="6">
    <location>
        <begin position="268"/>
        <end position="315"/>
    </location>
</feature>
<dbReference type="PANTHER" id="PTHR19370:SF185">
    <property type="entry name" value="NADH-CYTOCHROME B5 REDUCTASE"/>
    <property type="match status" value="1"/>
</dbReference>
<reference evidence="8 9" key="1">
    <citation type="journal article" date="2015" name="Genome Biol. Evol.">
        <title>The genome of winter moth (Operophtera brumata) provides a genomic perspective on sexual dimorphism and phenology.</title>
        <authorList>
            <person name="Derks M.F."/>
            <person name="Smit S."/>
            <person name="Salis L."/>
            <person name="Schijlen E."/>
            <person name="Bossers A."/>
            <person name="Mateman C."/>
            <person name="Pijl A.S."/>
            <person name="de Ridder D."/>
            <person name="Groenen M.A."/>
            <person name="Visser M.E."/>
            <person name="Megens H.J."/>
        </authorList>
    </citation>
    <scope>NUCLEOTIDE SEQUENCE [LARGE SCALE GENOMIC DNA]</scope>
    <source>
        <strain evidence="8">WM2013NL</strain>
        <tissue evidence="8">Head and thorax</tissue>
    </source>
</reference>
<evidence type="ECO:0000256" key="4">
    <source>
        <dbReference type="ARBA" id="ARBA00023002"/>
    </source>
</evidence>
<feature type="binding site" evidence="5">
    <location>
        <position position="214"/>
    </location>
    <ligand>
        <name>FAD</name>
        <dbReference type="ChEBI" id="CHEBI:57692"/>
    </ligand>
</feature>
<dbReference type="InterPro" id="IPR017938">
    <property type="entry name" value="Riboflavin_synthase-like_b-brl"/>
</dbReference>
<proteinExistence type="predicted"/>
<sequence length="356" mass="39727">MQVSVSWLAEEWETMSSSYTSTMSITLSRLRVSFTLVIELRLILYASVGQLAGRGMGDDVVIIHFNDVYNIEPTTKLRLILYASVGQLAGRGMGDDVVIHFNDVYNIEPTTKLRLILYASVGQLAGRGMGDDVVIIHFNDVYKIEPTTKLILYASVGQLAGRGMGDDVVIIHFNDVYNIEPTTSLPIGQHIHLSAKIGDDLVIRAYTPFPDGGKLSQYLENMKINDTIDVRGPSGRLQYTGNGNFLIKKLRKDPPVKVHARKLNMIAVRHICSDPADSTELRLIFANQSEQDILLRDELDKYQREHPAQCQMISAHHFAPGDDVLTLMCGPPPMINFACTPALEKIGYAEDRRFAY</sequence>
<dbReference type="PANTHER" id="PTHR19370">
    <property type="entry name" value="NADH-CYTOCHROME B5 REDUCTASE"/>
    <property type="match status" value="1"/>
</dbReference>
<feature type="binding site" evidence="5">
    <location>
        <position position="216"/>
    </location>
    <ligand>
        <name>FAD</name>
        <dbReference type="ChEBI" id="CHEBI:57692"/>
    </ligand>
</feature>
<comment type="cofactor">
    <cofactor evidence="1 5">
        <name>FAD</name>
        <dbReference type="ChEBI" id="CHEBI:57692"/>
    </cofactor>
</comment>
<gene>
    <name evidence="8" type="ORF">OBRU01_17522</name>
</gene>
<keyword evidence="2 5" id="KW-0285">Flavoprotein</keyword>
<comment type="caution">
    <text evidence="8">The sequence shown here is derived from an EMBL/GenBank/DDBJ whole genome shotgun (WGS) entry which is preliminary data.</text>
</comment>
<feature type="binding site" evidence="5">
    <location>
        <position position="204"/>
    </location>
    <ligand>
        <name>FAD</name>
        <dbReference type="ChEBI" id="CHEBI:57692"/>
    </ligand>
</feature>
<dbReference type="InterPro" id="IPR001834">
    <property type="entry name" value="CBR-like"/>
</dbReference>
<evidence type="ECO:0000313" key="9">
    <source>
        <dbReference type="Proteomes" id="UP000037510"/>
    </source>
</evidence>
<dbReference type="GO" id="GO:0005739">
    <property type="term" value="C:mitochondrion"/>
    <property type="evidence" value="ECO:0007669"/>
    <property type="project" value="TreeGrafter"/>
</dbReference>
<evidence type="ECO:0000256" key="3">
    <source>
        <dbReference type="ARBA" id="ARBA00022827"/>
    </source>
</evidence>
<dbReference type="SUPFAM" id="SSF63380">
    <property type="entry name" value="Riboflavin synthase domain-like"/>
    <property type="match status" value="1"/>
</dbReference>
<dbReference type="EMBL" id="JTDY01003824">
    <property type="protein sequence ID" value="KOB68950.1"/>
    <property type="molecule type" value="Genomic_DNA"/>
</dbReference>
<evidence type="ECO:0000259" key="6">
    <source>
        <dbReference type="Pfam" id="PF00175"/>
    </source>
</evidence>
<feature type="domain" description="Flavoprotein pyridine nucleotide cytochrome reductase-like FAD-binding" evidence="7">
    <location>
        <begin position="182"/>
        <end position="239"/>
    </location>
</feature>
<protein>
    <submittedName>
        <fullName evidence="8">NADH-cytochrome b5 reductase 2</fullName>
    </submittedName>
</protein>
<dbReference type="Proteomes" id="UP000037510">
    <property type="component" value="Unassembled WGS sequence"/>
</dbReference>
<dbReference type="InterPro" id="IPR039261">
    <property type="entry name" value="FNR_nucleotide-bd"/>
</dbReference>
<dbReference type="Pfam" id="PF00970">
    <property type="entry name" value="FAD_binding_6"/>
    <property type="match status" value="1"/>
</dbReference>
<dbReference type="AlphaFoldDB" id="A0A0L7L0L0"/>
<dbReference type="PRINTS" id="PR00406">
    <property type="entry name" value="CYTB5RDTASE"/>
</dbReference>
<keyword evidence="9" id="KW-1185">Reference proteome</keyword>
<dbReference type="InterPro" id="IPR008333">
    <property type="entry name" value="Cbr1-like_FAD-bd_dom"/>
</dbReference>
<dbReference type="SUPFAM" id="SSF52343">
    <property type="entry name" value="Ferredoxin reductase-like, C-terminal NADP-linked domain"/>
    <property type="match status" value="1"/>
</dbReference>
<keyword evidence="4" id="KW-0560">Oxidoreductase</keyword>
<accession>A0A0L7L0L0</accession>